<gene>
    <name evidence="2" type="ORF">A3C87_03470</name>
</gene>
<dbReference type="STRING" id="1798491.A3C87_03470"/>
<reference evidence="2 3" key="1">
    <citation type="journal article" date="2016" name="Nat. Commun.">
        <title>Thousands of microbial genomes shed light on interconnected biogeochemical processes in an aquifer system.</title>
        <authorList>
            <person name="Anantharaman K."/>
            <person name="Brown C.T."/>
            <person name="Hug L.A."/>
            <person name="Sharon I."/>
            <person name="Castelle C.J."/>
            <person name="Probst A.J."/>
            <person name="Thomas B.C."/>
            <person name="Singh A."/>
            <person name="Wilkins M.J."/>
            <person name="Karaoz U."/>
            <person name="Brodie E.L."/>
            <person name="Williams K.H."/>
            <person name="Hubbard S.S."/>
            <person name="Banfield J.F."/>
        </authorList>
    </citation>
    <scope>NUCLEOTIDE SEQUENCE [LARGE SCALE GENOMIC DNA]</scope>
</reference>
<evidence type="ECO:0000313" key="2">
    <source>
        <dbReference type="EMBL" id="OGG61182.1"/>
    </source>
</evidence>
<evidence type="ECO:0000313" key="3">
    <source>
        <dbReference type="Proteomes" id="UP000176511"/>
    </source>
</evidence>
<evidence type="ECO:0000256" key="1">
    <source>
        <dbReference type="SAM" id="MobiDB-lite"/>
    </source>
</evidence>
<sequence>MDDLDYYYPEEPPKISHVSLNGDILHNDYNPFEDEEKEFWLWYDNWHERDEYLDAHMPAHVGSSLTRAERVVAAAKRAHNHDAARANAEFMHDVSLISHIEHVSSGEERYERINTHYQHWGARDEKYYAKPKQVEQKRAHRKLPRNKRESIRYMTADQPD</sequence>
<accession>A0A1F6DJI4</accession>
<name>A0A1F6DJI4_9BACT</name>
<feature type="region of interest" description="Disordered" evidence="1">
    <location>
        <begin position="128"/>
        <end position="160"/>
    </location>
</feature>
<protein>
    <submittedName>
        <fullName evidence="2">Uncharacterized protein</fullName>
    </submittedName>
</protein>
<comment type="caution">
    <text evidence="2">The sequence shown here is derived from an EMBL/GenBank/DDBJ whole genome shotgun (WGS) entry which is preliminary data.</text>
</comment>
<dbReference type="Proteomes" id="UP000176511">
    <property type="component" value="Unassembled WGS sequence"/>
</dbReference>
<organism evidence="2 3">
    <name type="scientific">Candidatus Kaiserbacteria bacterium RIFCSPHIGHO2_02_FULL_49_34</name>
    <dbReference type="NCBI Taxonomy" id="1798491"/>
    <lineage>
        <taxon>Bacteria</taxon>
        <taxon>Candidatus Kaiseribacteriota</taxon>
    </lineage>
</organism>
<dbReference type="AlphaFoldDB" id="A0A1F6DJI4"/>
<dbReference type="EMBL" id="MFLE01000025">
    <property type="protein sequence ID" value="OGG61182.1"/>
    <property type="molecule type" value="Genomic_DNA"/>
</dbReference>
<proteinExistence type="predicted"/>
<feature type="compositionally biased region" description="Basic and acidic residues" evidence="1">
    <location>
        <begin position="128"/>
        <end position="137"/>
    </location>
</feature>